<evidence type="ECO:0000313" key="1">
    <source>
        <dbReference type="EMBL" id="KAH7664559.1"/>
    </source>
</evidence>
<gene>
    <name evidence="1" type="ORF">IHE45_14G127300</name>
</gene>
<protein>
    <submittedName>
        <fullName evidence="1">Zinc finger RING/FYVE/PHD-type protein</fullName>
    </submittedName>
</protein>
<evidence type="ECO:0000313" key="2">
    <source>
        <dbReference type="Proteomes" id="UP000827976"/>
    </source>
</evidence>
<dbReference type="EMBL" id="CM037024">
    <property type="protein sequence ID" value="KAH7664559.1"/>
    <property type="molecule type" value="Genomic_DNA"/>
</dbReference>
<organism evidence="1 2">
    <name type="scientific">Dioscorea alata</name>
    <name type="common">Purple yam</name>
    <dbReference type="NCBI Taxonomy" id="55571"/>
    <lineage>
        <taxon>Eukaryota</taxon>
        <taxon>Viridiplantae</taxon>
        <taxon>Streptophyta</taxon>
        <taxon>Embryophyta</taxon>
        <taxon>Tracheophyta</taxon>
        <taxon>Spermatophyta</taxon>
        <taxon>Magnoliopsida</taxon>
        <taxon>Liliopsida</taxon>
        <taxon>Dioscoreales</taxon>
        <taxon>Dioscoreaceae</taxon>
        <taxon>Dioscorea</taxon>
    </lineage>
</organism>
<reference evidence="2" key="1">
    <citation type="journal article" date="2022" name="Nat. Commun.">
        <title>Chromosome evolution and the genetic basis of agronomically important traits in greater yam.</title>
        <authorList>
            <person name="Bredeson J.V."/>
            <person name="Lyons J.B."/>
            <person name="Oniyinde I.O."/>
            <person name="Okereke N.R."/>
            <person name="Kolade O."/>
            <person name="Nnabue I."/>
            <person name="Nwadili C.O."/>
            <person name="Hribova E."/>
            <person name="Parker M."/>
            <person name="Nwogha J."/>
            <person name="Shu S."/>
            <person name="Carlson J."/>
            <person name="Kariba R."/>
            <person name="Muthemba S."/>
            <person name="Knop K."/>
            <person name="Barton G.J."/>
            <person name="Sherwood A.V."/>
            <person name="Lopez-Montes A."/>
            <person name="Asiedu R."/>
            <person name="Jamnadass R."/>
            <person name="Muchugi A."/>
            <person name="Goodstein D."/>
            <person name="Egesi C.N."/>
            <person name="Featherston J."/>
            <person name="Asfaw A."/>
            <person name="Simpson G.G."/>
            <person name="Dolezel J."/>
            <person name="Hendre P.S."/>
            <person name="Van Deynze A."/>
            <person name="Kumar P.L."/>
            <person name="Obidiegwu J.E."/>
            <person name="Bhattacharjee R."/>
            <person name="Rokhsar D.S."/>
        </authorList>
    </citation>
    <scope>NUCLEOTIDE SEQUENCE [LARGE SCALE GENOMIC DNA]</scope>
    <source>
        <strain evidence="2">cv. TDa95/00328</strain>
    </source>
</reference>
<accession>A0ACB7UV63</accession>
<name>A0ACB7UV63_DIOAL</name>
<comment type="caution">
    <text evidence="1">The sequence shown here is derived from an EMBL/GenBank/DDBJ whole genome shotgun (WGS) entry which is preliminary data.</text>
</comment>
<proteinExistence type="predicted"/>
<keyword evidence="2" id="KW-1185">Reference proteome</keyword>
<sequence>MTSLEELLAGDGFKKGRLRQALLRFKLGQSKPDFFSRRSRSNVSDAARKPVDPAGFRRKSSIQRDAGEIKQEFGDRKGDEDNVGGFPDEIEEEEMVEVERFRARKAEKNQGKLRFRDDNPRSDTNEDARRSRASEPPLDEAAIGALVSILMGSLRRFFKDENFRASLRHTCLSWLYPSGGNGRNGDSDSRVIANLREAIGIVEGAVKTMPDPRDLKRASLKLSVLAGLSYGDLKKGFTGGIPNLHLSACAHLYLSLFYRLQKKNKASGRHLLQVFCDVPYPGRTVLLLSLWERLIFPHLSHLKAWYEKEAELIPRTPSRLQKLQALEEVYNNALDGGTHRFAIYYKEWLIEENEARAPPFPCVDVPDNPFARCPREPSNMVGFKGASSSKRLDLYLEEEEEEEEVAEEQFNVLLRSSDQGNDGEDEGAWSSSPESNENIKEDQRKSHHQANVPSDLTSMITKTKPDRNGMIPTNSEMASSLLQSSAEPSGIFEDMGQGSVFSGIPNDFVCPLTGHLFKDPVTLETGQTFEKAAIKEWFKQGKKTCPVTGRGLKSLSIPVTDFVLKCVMDEWRLEHCRNLLIYATQISGSVVKGYKSKDELACLIIEKIVSGLNTDEQMENARRFISLGGLHFLTWRLEMGNLEEKMHVVTLMLCCIKADDSCRSFLAINIEGPWILDLLYSKILDARANAVLLMIELICLNSRLGIASFLRSLTTETIVSTMHVLLLYLQTSPPEERALVAVLLLHLDLMVEPLKYSIYKEEAIDGIIVALEHSLYDGEVIKNASKALLMLGGRFSSSGKTVVETWLLKQAGFIAHSSITSIAYAGEAEPIAYDGEAEENITKEEEKDREEWSNKLALVLLCNGKQPFLGTLVRCLSSKVSEIVKACLITVAWLSNSLPSLYTAGFQLSNFTTLIPILKEIMIKDNRIENQVLASLSLLNLSTIYECRDLLKTFAKELFVPLQNLGEVTWTAKQLHTAIYSDY</sequence>
<dbReference type="Proteomes" id="UP000827976">
    <property type="component" value="Chromosome 14"/>
</dbReference>